<dbReference type="OrthoDB" id="2019149at2759"/>
<dbReference type="InterPro" id="IPR033131">
    <property type="entry name" value="Pectinesterase_Asp_AS"/>
</dbReference>
<dbReference type="UniPathway" id="UPA00545">
    <property type="reaction ID" value="UER00823"/>
</dbReference>
<comment type="caution">
    <text evidence="10">The sequence shown here is derived from an EMBL/GenBank/DDBJ whole genome shotgun (WGS) entry which is preliminary data.</text>
</comment>
<dbReference type="EMBL" id="BJWL01000313">
    <property type="protein sequence ID" value="GFS38476.1"/>
    <property type="molecule type" value="Genomic_DNA"/>
</dbReference>
<evidence type="ECO:0000256" key="2">
    <source>
        <dbReference type="ARBA" id="ARBA00013229"/>
    </source>
</evidence>
<gene>
    <name evidence="10" type="ORF">Acr_00g0057700</name>
</gene>
<evidence type="ECO:0000256" key="7">
    <source>
        <dbReference type="PROSITE-ProRule" id="PRU10040"/>
    </source>
</evidence>
<proteinExistence type="predicted"/>
<name>A0A7J0DMN9_9ERIC</name>
<feature type="active site" evidence="7">
    <location>
        <position position="161"/>
    </location>
</feature>
<evidence type="ECO:0000256" key="1">
    <source>
        <dbReference type="ARBA" id="ARBA00005184"/>
    </source>
</evidence>
<dbReference type="InterPro" id="IPR012334">
    <property type="entry name" value="Pectin_lyas_fold"/>
</dbReference>
<reference evidence="11" key="1">
    <citation type="submission" date="2019-07" db="EMBL/GenBank/DDBJ databases">
        <title>De Novo Assembly of kiwifruit Actinidia rufa.</title>
        <authorList>
            <person name="Sugita-Konishi S."/>
            <person name="Sato K."/>
            <person name="Mori E."/>
            <person name="Abe Y."/>
            <person name="Kisaki G."/>
            <person name="Hamano K."/>
            <person name="Suezawa K."/>
            <person name="Otani M."/>
            <person name="Fukuda T."/>
            <person name="Manabe T."/>
            <person name="Gomi K."/>
            <person name="Tabuchi M."/>
            <person name="Akimitsu K."/>
            <person name="Kataoka I."/>
        </authorList>
    </citation>
    <scope>NUCLEOTIDE SEQUENCE [LARGE SCALE GENOMIC DNA]</scope>
    <source>
        <strain evidence="11">cv. Fuchu</strain>
    </source>
</reference>
<dbReference type="EC" id="3.1.1.11" evidence="2 8"/>
<evidence type="ECO:0000313" key="11">
    <source>
        <dbReference type="Proteomes" id="UP000585474"/>
    </source>
</evidence>
<dbReference type="Pfam" id="PF01095">
    <property type="entry name" value="Pectinesterase"/>
    <property type="match status" value="1"/>
</dbReference>
<evidence type="ECO:0000259" key="9">
    <source>
        <dbReference type="Pfam" id="PF01095"/>
    </source>
</evidence>
<evidence type="ECO:0000313" key="10">
    <source>
        <dbReference type="EMBL" id="GFS38476.1"/>
    </source>
</evidence>
<evidence type="ECO:0000256" key="3">
    <source>
        <dbReference type="ARBA" id="ARBA00022801"/>
    </source>
</evidence>
<keyword evidence="11" id="KW-1185">Reference proteome</keyword>
<sequence>MNTPCELQPGLGLATGLGFTQLLVQHPIRSAGQHPRYLVLLNRLVHFLPKSMHLRTEVPAHSHRGEITATNQIESEKRLVLAAAHPSLYSFSKSTLSPSSELLTGHFALVALLVSGQTFAHISKHLPALLYHSKSSRLPGRLVCSAPPPILQGMHVYGTIDFIFGNAAAVFQKCNLLFRRPRPGASFNAILANGRTDPGQHTGFSIHNSKITTASDFSGVKHSFTSEEALKFTVANLIAGTSWLPPTGVAFISGLN</sequence>
<organism evidence="10 11">
    <name type="scientific">Actinidia rufa</name>
    <dbReference type="NCBI Taxonomy" id="165716"/>
    <lineage>
        <taxon>Eukaryota</taxon>
        <taxon>Viridiplantae</taxon>
        <taxon>Streptophyta</taxon>
        <taxon>Embryophyta</taxon>
        <taxon>Tracheophyta</taxon>
        <taxon>Spermatophyta</taxon>
        <taxon>Magnoliopsida</taxon>
        <taxon>eudicotyledons</taxon>
        <taxon>Gunneridae</taxon>
        <taxon>Pentapetalae</taxon>
        <taxon>asterids</taxon>
        <taxon>Ericales</taxon>
        <taxon>Actinidiaceae</taxon>
        <taxon>Actinidia</taxon>
    </lineage>
</organism>
<dbReference type="PANTHER" id="PTHR31707">
    <property type="entry name" value="PECTINESTERASE"/>
    <property type="match status" value="1"/>
</dbReference>
<evidence type="ECO:0000256" key="5">
    <source>
        <dbReference type="ARBA" id="ARBA00023316"/>
    </source>
</evidence>
<comment type="catalytic activity">
    <reaction evidence="6 8">
        <text>[(1-&gt;4)-alpha-D-galacturonosyl methyl ester](n) + n H2O = [(1-&gt;4)-alpha-D-galacturonosyl](n) + n methanol + n H(+)</text>
        <dbReference type="Rhea" id="RHEA:22380"/>
        <dbReference type="Rhea" id="RHEA-COMP:14570"/>
        <dbReference type="Rhea" id="RHEA-COMP:14573"/>
        <dbReference type="ChEBI" id="CHEBI:15377"/>
        <dbReference type="ChEBI" id="CHEBI:15378"/>
        <dbReference type="ChEBI" id="CHEBI:17790"/>
        <dbReference type="ChEBI" id="CHEBI:140522"/>
        <dbReference type="ChEBI" id="CHEBI:140523"/>
        <dbReference type="EC" id="3.1.1.11"/>
    </reaction>
</comment>
<dbReference type="GO" id="GO:0045490">
    <property type="term" value="P:pectin catabolic process"/>
    <property type="evidence" value="ECO:0007669"/>
    <property type="project" value="UniProtKB-UniRule"/>
</dbReference>
<evidence type="ECO:0000256" key="6">
    <source>
        <dbReference type="ARBA" id="ARBA00047928"/>
    </source>
</evidence>
<dbReference type="AlphaFoldDB" id="A0A7J0DMN9"/>
<accession>A0A7J0DMN9</accession>
<comment type="pathway">
    <text evidence="1 8">Glycan metabolism; pectin degradation; 2-dehydro-3-deoxy-D-gluconate from pectin: step 1/5.</text>
</comment>
<dbReference type="GO" id="GO:0030599">
    <property type="term" value="F:pectinesterase activity"/>
    <property type="evidence" value="ECO:0007669"/>
    <property type="project" value="UniProtKB-UniRule"/>
</dbReference>
<dbReference type="GO" id="GO:0042545">
    <property type="term" value="P:cell wall modification"/>
    <property type="evidence" value="ECO:0007669"/>
    <property type="project" value="UniProtKB-UniRule"/>
</dbReference>
<keyword evidence="5" id="KW-0961">Cell wall biogenesis/degradation</keyword>
<keyword evidence="3 8" id="KW-0378">Hydrolase</keyword>
<evidence type="ECO:0000256" key="4">
    <source>
        <dbReference type="ARBA" id="ARBA00023085"/>
    </source>
</evidence>
<evidence type="ECO:0000256" key="8">
    <source>
        <dbReference type="RuleBase" id="RU000589"/>
    </source>
</evidence>
<feature type="domain" description="Pectinesterase catalytic" evidence="9">
    <location>
        <begin position="154"/>
        <end position="223"/>
    </location>
</feature>
<dbReference type="Proteomes" id="UP000585474">
    <property type="component" value="Unassembled WGS sequence"/>
</dbReference>
<protein>
    <recommendedName>
        <fullName evidence="2 8">Pectinesterase</fullName>
        <ecNumber evidence="2 8">3.1.1.11</ecNumber>
    </recommendedName>
</protein>
<dbReference type="PROSITE" id="PS00503">
    <property type="entry name" value="PECTINESTERASE_2"/>
    <property type="match status" value="1"/>
</dbReference>
<keyword evidence="4 8" id="KW-0063">Aspartyl esterase</keyword>
<dbReference type="Gene3D" id="2.160.20.10">
    <property type="entry name" value="Single-stranded right-handed beta-helix, Pectin lyase-like"/>
    <property type="match status" value="1"/>
</dbReference>
<dbReference type="InterPro" id="IPR011050">
    <property type="entry name" value="Pectin_lyase_fold/virulence"/>
</dbReference>
<dbReference type="SUPFAM" id="SSF51126">
    <property type="entry name" value="Pectin lyase-like"/>
    <property type="match status" value="1"/>
</dbReference>
<dbReference type="InterPro" id="IPR000070">
    <property type="entry name" value="Pectinesterase_cat"/>
</dbReference>